<keyword evidence="3" id="KW-1185">Reference proteome</keyword>
<dbReference type="EMBL" id="FOFY01000013">
    <property type="protein sequence ID" value="SER33957.1"/>
    <property type="molecule type" value="Genomic_DNA"/>
</dbReference>
<evidence type="ECO:0000313" key="2">
    <source>
        <dbReference type="EMBL" id="SER33957.1"/>
    </source>
</evidence>
<sequence>MKKITLLAVLLGTTYFANAQVGIGTPDPATSAELDIVAKAGNKGILIPRVALKNTTEFQMAGKVAESTSLLVFNKTEVKDLVPTGFYYWDGAKWNRIVGKEELDTVIKNLGDNITNITTKLEGDVKNLQAVVNYILPSNPDNKDDKGNPVVTEKHTTIVYNPETKEMFYVTYDNGKYTTKQIDITKMVQGVETNTFFKEIKENGKITGYVYFNEKTIVEAIGTETDSAKIKEILDKLDKSTKGAIEIDVKGTVVNNFKEILESPTTITVTTKDGDKTFTTVEEYLQYISQSADGNVIYKNIGTDVAPNWVFQYYDKATEEYKTISLRDLVAGTETKTFVRKTEVNGKVTGFVYFSEQTIIDWLAKDEKNTIDNIPNNADGAVTVDVKGTVVNNIQEILKSTTSITEGGKTFTTVEEYLQYISQSADGNVIYKNLGDDKNPNWVFQYYDKANGKYETIVLRDLVAETESKTTIVTYENKQYYLSEAYIVGGGELDVTKWTAVPAGAIHVDVVGGVINNIEEILTTKGNITIQVGGKDMNFTSVEEYLQYITQFSEGNVIYTQIEDPKDPSKKVWVLQYWDNTANEYKTINLTDLVASVETKTNILRAEATADKTLSIYEAVVAPVQANVKKGEIFYKYNNEDKGEQFINMTADIISSINNNEEVKNALTNVLNQGGNVYFGDHDNDAATDDVFYTMVVNADGSVSKDEIKIPASVIKKVIENSINEFKTLLGDNITNEGDIVFTGNIYNGRQVLLAKGSTKANGESARTEGVTLANATGDNAINGVLSIKVLKAGVVVTESTKDVVVNDTKIDFNIGVGNIYTALPADTYEVVVEYLGKEVK</sequence>
<evidence type="ECO:0000313" key="3">
    <source>
        <dbReference type="Proteomes" id="UP000183496"/>
    </source>
</evidence>
<proteinExistence type="predicted"/>
<feature type="signal peptide" evidence="1">
    <location>
        <begin position="1"/>
        <end position="19"/>
    </location>
</feature>
<feature type="chain" id="PRO_5042612614" evidence="1">
    <location>
        <begin position="20"/>
        <end position="841"/>
    </location>
</feature>
<evidence type="ECO:0000256" key="1">
    <source>
        <dbReference type="SAM" id="SignalP"/>
    </source>
</evidence>
<organism evidence="2 3">
    <name type="scientific">Myroides profundi</name>
    <dbReference type="NCBI Taxonomy" id="480520"/>
    <lineage>
        <taxon>Bacteria</taxon>
        <taxon>Pseudomonadati</taxon>
        <taxon>Bacteroidota</taxon>
        <taxon>Flavobacteriia</taxon>
        <taxon>Flavobacteriales</taxon>
        <taxon>Flavobacteriaceae</taxon>
        <taxon>Myroides</taxon>
    </lineage>
</organism>
<protein>
    <submittedName>
        <fullName evidence="2">Uncharacterized protein</fullName>
    </submittedName>
</protein>
<name>A0AAJ4W619_MYRPR</name>
<dbReference type="AlphaFoldDB" id="A0AAJ4W619"/>
<reference evidence="2 3" key="1">
    <citation type="submission" date="2016-10" db="EMBL/GenBank/DDBJ databases">
        <authorList>
            <person name="Varghese N."/>
            <person name="Submissions S."/>
        </authorList>
    </citation>
    <scope>NUCLEOTIDE SEQUENCE [LARGE SCALE GENOMIC DNA]</scope>
    <source>
        <strain evidence="3">DSM 19823 / KCTC 23066 / CCTCC M 208030 / D25</strain>
    </source>
</reference>
<dbReference type="Proteomes" id="UP000183496">
    <property type="component" value="Unassembled WGS sequence"/>
</dbReference>
<comment type="caution">
    <text evidence="2">The sequence shown here is derived from an EMBL/GenBank/DDBJ whole genome shotgun (WGS) entry which is preliminary data.</text>
</comment>
<gene>
    <name evidence="2" type="ORF">SAMN04488089_11397</name>
</gene>
<dbReference type="RefSeq" id="WP_074761267.1">
    <property type="nucleotide sequence ID" value="NZ_FOFY01000013.1"/>
</dbReference>
<accession>A0AAJ4W619</accession>
<keyword evidence="1" id="KW-0732">Signal</keyword>